<evidence type="ECO:0000256" key="4">
    <source>
        <dbReference type="ARBA" id="ARBA00022737"/>
    </source>
</evidence>
<feature type="domain" description="UDP-3-O-[3-hydroxymyristoyl] glucosamine N-acyltransferase non-repeat region" evidence="8">
    <location>
        <begin position="33"/>
        <end position="100"/>
    </location>
</feature>
<keyword evidence="6 7" id="KW-0012">Acyltransferase</keyword>
<keyword evidence="4 7" id="KW-0677">Repeat</keyword>
<dbReference type="GO" id="GO:0016410">
    <property type="term" value="F:N-acyltransferase activity"/>
    <property type="evidence" value="ECO:0007669"/>
    <property type="project" value="InterPro"/>
</dbReference>
<dbReference type="AlphaFoldDB" id="A0A1X7GBC3"/>
<dbReference type="EMBL" id="FXAF01000011">
    <property type="protein sequence ID" value="SMF67237.1"/>
    <property type="molecule type" value="Genomic_DNA"/>
</dbReference>
<evidence type="ECO:0000256" key="1">
    <source>
        <dbReference type="ARBA" id="ARBA00022516"/>
    </source>
</evidence>
<keyword evidence="3 7" id="KW-0808">Transferase</keyword>
<dbReference type="PROSITE" id="PS00101">
    <property type="entry name" value="HEXAPEP_TRANSFERASES"/>
    <property type="match status" value="2"/>
</dbReference>
<dbReference type="RefSeq" id="WP_085424231.1">
    <property type="nucleotide sequence ID" value="NZ_FXAF01000011.1"/>
</dbReference>
<dbReference type="Pfam" id="PF04613">
    <property type="entry name" value="LpxD"/>
    <property type="match status" value="1"/>
</dbReference>
<dbReference type="Gene3D" id="2.160.10.10">
    <property type="entry name" value="Hexapeptide repeat proteins"/>
    <property type="match status" value="1"/>
</dbReference>
<dbReference type="Pfam" id="PF00132">
    <property type="entry name" value="Hexapep"/>
    <property type="match status" value="2"/>
</dbReference>
<dbReference type="InterPro" id="IPR001451">
    <property type="entry name" value="Hexapep"/>
</dbReference>
<evidence type="ECO:0000313" key="9">
    <source>
        <dbReference type="EMBL" id="SMF67237.1"/>
    </source>
</evidence>
<organism evidence="9 10">
    <name type="scientific">Xaviernesmea oryzae</name>
    <dbReference type="NCBI Taxonomy" id="464029"/>
    <lineage>
        <taxon>Bacteria</taxon>
        <taxon>Pseudomonadati</taxon>
        <taxon>Pseudomonadota</taxon>
        <taxon>Alphaproteobacteria</taxon>
        <taxon>Hyphomicrobiales</taxon>
        <taxon>Rhizobiaceae</taxon>
        <taxon>Rhizobium/Agrobacterium group</taxon>
        <taxon>Xaviernesmea</taxon>
    </lineage>
</organism>
<dbReference type="GO" id="GO:0009245">
    <property type="term" value="P:lipid A biosynthetic process"/>
    <property type="evidence" value="ECO:0007669"/>
    <property type="project" value="UniProtKB-UniRule"/>
</dbReference>
<evidence type="ECO:0000256" key="3">
    <source>
        <dbReference type="ARBA" id="ARBA00022679"/>
    </source>
</evidence>
<accession>A0A1X7GBC3</accession>
<keyword evidence="5 7" id="KW-0443">Lipid metabolism</keyword>
<gene>
    <name evidence="7" type="primary">lpxD</name>
    <name evidence="9" type="ORF">SAMN02982989_3553</name>
</gene>
<dbReference type="SUPFAM" id="SSF51161">
    <property type="entry name" value="Trimeric LpxA-like enzymes"/>
    <property type="match status" value="1"/>
</dbReference>
<keyword evidence="10" id="KW-1185">Reference proteome</keyword>
<comment type="catalytic activity">
    <reaction evidence="7">
        <text>a UDP-3-O-[(3R)-3-hydroxyacyl]-alpha-D-glucosamine + a (3R)-hydroxyacyl-[ACP] = a UDP-2-N,3-O-bis[(3R)-3-hydroxyacyl]-alpha-D-glucosamine + holo-[ACP] + H(+)</text>
        <dbReference type="Rhea" id="RHEA:53836"/>
        <dbReference type="Rhea" id="RHEA-COMP:9685"/>
        <dbReference type="Rhea" id="RHEA-COMP:9945"/>
        <dbReference type="ChEBI" id="CHEBI:15378"/>
        <dbReference type="ChEBI" id="CHEBI:64479"/>
        <dbReference type="ChEBI" id="CHEBI:78827"/>
        <dbReference type="ChEBI" id="CHEBI:137740"/>
        <dbReference type="ChEBI" id="CHEBI:137748"/>
        <dbReference type="EC" id="2.3.1.191"/>
    </reaction>
</comment>
<keyword evidence="1 7" id="KW-0444">Lipid biosynthesis</keyword>
<evidence type="ECO:0000259" key="8">
    <source>
        <dbReference type="Pfam" id="PF04613"/>
    </source>
</evidence>
<dbReference type="STRING" id="464029.SAMN02982989_3553"/>
<reference evidence="10" key="1">
    <citation type="submission" date="2017-04" db="EMBL/GenBank/DDBJ databases">
        <authorList>
            <person name="Varghese N."/>
            <person name="Submissions S."/>
        </authorList>
    </citation>
    <scope>NUCLEOTIDE SEQUENCE [LARGE SCALE GENOMIC DNA]</scope>
    <source>
        <strain evidence="10">B4P</strain>
    </source>
</reference>
<evidence type="ECO:0000313" key="10">
    <source>
        <dbReference type="Proteomes" id="UP000192903"/>
    </source>
</evidence>
<dbReference type="CDD" id="cd03352">
    <property type="entry name" value="LbH_LpxD"/>
    <property type="match status" value="1"/>
</dbReference>
<comment type="pathway">
    <text evidence="7">Bacterial outer membrane biogenesis; LPS lipid A biosynthesis.</text>
</comment>
<evidence type="ECO:0000256" key="2">
    <source>
        <dbReference type="ARBA" id="ARBA00022556"/>
    </source>
</evidence>
<comment type="subunit">
    <text evidence="7">Homotrimer.</text>
</comment>
<dbReference type="InterPro" id="IPR020573">
    <property type="entry name" value="UDP_GlcNAc_AcTrfase_non-rep"/>
</dbReference>
<dbReference type="OrthoDB" id="9784739at2"/>
<dbReference type="Proteomes" id="UP000192903">
    <property type="component" value="Unassembled WGS sequence"/>
</dbReference>
<proteinExistence type="inferred from homology"/>
<dbReference type="GO" id="GO:0103118">
    <property type="term" value="F:UDP-3-O-[(3R)-3-hydroxyacyl]-glucosamine N-acyltransferase activity"/>
    <property type="evidence" value="ECO:0007669"/>
    <property type="project" value="UniProtKB-EC"/>
</dbReference>
<name>A0A1X7GBC3_9HYPH</name>
<dbReference type="PANTHER" id="PTHR43378">
    <property type="entry name" value="UDP-3-O-ACYLGLUCOSAMINE N-ACYLTRANSFERASE"/>
    <property type="match status" value="1"/>
</dbReference>
<dbReference type="Gene3D" id="3.40.1390.10">
    <property type="entry name" value="MurE/MurF, N-terminal domain"/>
    <property type="match status" value="1"/>
</dbReference>
<dbReference type="UniPathway" id="UPA00973"/>
<dbReference type="NCBIfam" id="TIGR01853">
    <property type="entry name" value="lipid_A_lpxD"/>
    <property type="match status" value="1"/>
</dbReference>
<comment type="function">
    <text evidence="7">Catalyzes the N-acylation of UDP-3-O-acylglucosamine using 3-hydroxyacyl-ACP as the acyl donor. Is involved in the biosynthesis of lipid A, a phosphorylated glycolipid that anchors the lipopolysaccharide to the outer membrane of the cell.</text>
</comment>
<sequence length="355" mass="36584">MDPNEFFPPHEGVSLRELATRLGAELLDADAGDRLIRSVAPVTRAGEGQICYILSRKNRQELESCKASAILCDASIRPIVPEHIPVLLTKTPHTAFAQAGAILHPVALRPAPVTSSPAGISPAAFVDPTARLEPGVEVEPMAVIGARAEIGSGTRIGAGAVIGADVKIGRDCTIAAGASILASLIGNGVIVHNGARIGQDGFGYAPGPKGMLKIVQVGRVIIQDNVEIGANTTIDRGTMDDTVIGEGTKIDNQVQVGHNVRIGRHCGIVAGVGIAGSAKIGNGVMIGGATGINGHISIGDGVQIAAMSGVVADIPAGARYGGIPARPLQDFLRDMAEIMARSDERAKRKGEKKND</sequence>
<evidence type="ECO:0000256" key="5">
    <source>
        <dbReference type="ARBA" id="ARBA00023098"/>
    </source>
</evidence>
<dbReference type="PANTHER" id="PTHR43378:SF2">
    <property type="entry name" value="UDP-3-O-ACYLGLUCOSAMINE N-ACYLTRANSFERASE 1, MITOCHONDRIAL-RELATED"/>
    <property type="match status" value="1"/>
</dbReference>
<keyword evidence="2 7" id="KW-0441">Lipid A biosynthesis</keyword>
<dbReference type="InterPro" id="IPR007691">
    <property type="entry name" value="LpxD"/>
</dbReference>
<dbReference type="InterPro" id="IPR018357">
    <property type="entry name" value="Hexapep_transf_CS"/>
</dbReference>
<evidence type="ECO:0000256" key="7">
    <source>
        <dbReference type="HAMAP-Rule" id="MF_00523"/>
    </source>
</evidence>
<dbReference type="GO" id="GO:0016020">
    <property type="term" value="C:membrane"/>
    <property type="evidence" value="ECO:0007669"/>
    <property type="project" value="GOC"/>
</dbReference>
<feature type="active site" description="Proton acceptor" evidence="7">
    <location>
        <position position="258"/>
    </location>
</feature>
<dbReference type="InterPro" id="IPR011004">
    <property type="entry name" value="Trimer_LpxA-like_sf"/>
</dbReference>
<protein>
    <recommendedName>
        <fullName evidence="7">UDP-3-O-acylglucosamine N-acyltransferase</fullName>
        <ecNumber evidence="7">2.3.1.191</ecNumber>
    </recommendedName>
</protein>
<dbReference type="NCBIfam" id="NF002060">
    <property type="entry name" value="PRK00892.1"/>
    <property type="match status" value="1"/>
</dbReference>
<evidence type="ECO:0000256" key="6">
    <source>
        <dbReference type="ARBA" id="ARBA00023315"/>
    </source>
</evidence>
<dbReference type="HAMAP" id="MF_00523">
    <property type="entry name" value="LpxD"/>
    <property type="match status" value="1"/>
</dbReference>
<dbReference type="EC" id="2.3.1.191" evidence="7"/>
<comment type="similarity">
    <text evidence="7">Belongs to the transferase hexapeptide repeat family. LpxD subfamily.</text>
</comment>